<feature type="non-terminal residue" evidence="1">
    <location>
        <position position="1"/>
    </location>
</feature>
<sequence>ASVLGWASVGFLTRCYQLGLQKRNIFENFGGHAMLMAAFGGVGYWAHGLEARQGALIQAKKEQILRNRERL</sequence>
<dbReference type="GeneID" id="37011742"/>
<feature type="non-terminal residue" evidence="1">
    <location>
        <position position="71"/>
    </location>
</feature>
<dbReference type="RefSeq" id="XP_025347165.1">
    <property type="nucleotide sequence ID" value="XM_025490008.1"/>
</dbReference>
<reference evidence="1 2" key="1">
    <citation type="journal article" date="2018" name="Mol. Biol. Evol.">
        <title>Broad Genomic Sampling Reveals a Smut Pathogenic Ancestry of the Fungal Clade Ustilaginomycotina.</title>
        <authorList>
            <person name="Kijpornyongpan T."/>
            <person name="Mondo S.J."/>
            <person name="Barry K."/>
            <person name="Sandor L."/>
            <person name="Lee J."/>
            <person name="Lipzen A."/>
            <person name="Pangilinan J."/>
            <person name="LaButti K."/>
            <person name="Hainaut M."/>
            <person name="Henrissat B."/>
            <person name="Grigoriev I.V."/>
            <person name="Spatafora J.W."/>
            <person name="Aime M.C."/>
        </authorList>
    </citation>
    <scope>NUCLEOTIDE SEQUENCE [LARGE SCALE GENOMIC DNA]</scope>
    <source>
        <strain evidence="1 2">MCA 4718</strain>
    </source>
</reference>
<gene>
    <name evidence="1" type="ORF">BCV69DRAFT_241326</name>
</gene>
<accession>A0A316UAF1</accession>
<dbReference type="PANTHER" id="PTHR39218:SF1">
    <property type="entry name" value="OXIDOREDUCTASE 14 KDA SUBUNIT, PUTATIVE (AFU_ORTHOLOGUE AFUA_1G12110)-RELATED"/>
    <property type="match status" value="1"/>
</dbReference>
<proteinExistence type="predicted"/>
<dbReference type="STRING" id="1684307.A0A316UAF1"/>
<dbReference type="OrthoDB" id="2141050at2759"/>
<organism evidence="1 2">
    <name type="scientific">Pseudomicrostroma glucosiphilum</name>
    <dbReference type="NCBI Taxonomy" id="1684307"/>
    <lineage>
        <taxon>Eukaryota</taxon>
        <taxon>Fungi</taxon>
        <taxon>Dikarya</taxon>
        <taxon>Basidiomycota</taxon>
        <taxon>Ustilaginomycotina</taxon>
        <taxon>Exobasidiomycetes</taxon>
        <taxon>Microstromatales</taxon>
        <taxon>Microstromatales incertae sedis</taxon>
        <taxon>Pseudomicrostroma</taxon>
    </lineage>
</organism>
<protein>
    <submittedName>
        <fullName evidence="1">Uncharacterized protein</fullName>
    </submittedName>
</protein>
<evidence type="ECO:0000313" key="1">
    <source>
        <dbReference type="EMBL" id="PWN20005.1"/>
    </source>
</evidence>
<dbReference type="AlphaFoldDB" id="A0A316UAF1"/>
<evidence type="ECO:0000313" key="2">
    <source>
        <dbReference type="Proteomes" id="UP000245942"/>
    </source>
</evidence>
<dbReference type="PANTHER" id="PTHR39218">
    <property type="entry name" value="OXIDOREDUCTASE 14 KDA SUBUNIT, PUTATIVE (AFU_ORTHOLOGUE AFUA_1G12110)-RELATED"/>
    <property type="match status" value="1"/>
</dbReference>
<name>A0A316UAF1_9BASI</name>
<dbReference type="EMBL" id="KZ819329">
    <property type="protein sequence ID" value="PWN20005.1"/>
    <property type="molecule type" value="Genomic_DNA"/>
</dbReference>
<dbReference type="Proteomes" id="UP000245942">
    <property type="component" value="Unassembled WGS sequence"/>
</dbReference>
<keyword evidence="2" id="KW-1185">Reference proteome</keyword>